<evidence type="ECO:0000259" key="8">
    <source>
        <dbReference type="PROSITE" id="PS50225"/>
    </source>
</evidence>
<dbReference type="Pfam" id="PF07525">
    <property type="entry name" value="SOCS_box"/>
    <property type="match status" value="1"/>
</dbReference>
<dbReference type="Gene3D" id="3.30.505.10">
    <property type="entry name" value="SH2 domain"/>
    <property type="match status" value="1"/>
</dbReference>
<keyword evidence="3" id="KW-0833">Ubl conjugation pathway</keyword>
<evidence type="ECO:0000313" key="10">
    <source>
        <dbReference type="EnsemblMetazoa" id="LLOJ008147-PA"/>
    </source>
</evidence>
<evidence type="ECO:0000256" key="2">
    <source>
        <dbReference type="ARBA" id="ARBA00022700"/>
    </source>
</evidence>
<evidence type="ECO:0000313" key="11">
    <source>
        <dbReference type="Proteomes" id="UP000092461"/>
    </source>
</evidence>
<keyword evidence="11" id="KW-1185">Reference proteome</keyword>
<name>A0A1B0CTE7_LUTLO</name>
<feature type="compositionally biased region" description="Polar residues" evidence="6">
    <location>
        <begin position="97"/>
        <end position="109"/>
    </location>
</feature>
<dbReference type="SMART" id="SM00253">
    <property type="entry name" value="SOCS"/>
    <property type="match status" value="1"/>
</dbReference>
<dbReference type="InterPro" id="IPR036036">
    <property type="entry name" value="SOCS_box-like_dom_sf"/>
</dbReference>
<feature type="domain" description="SH2" evidence="7">
    <location>
        <begin position="185"/>
        <end position="288"/>
    </location>
</feature>
<dbReference type="PROSITE" id="PS50225">
    <property type="entry name" value="SOCS"/>
    <property type="match status" value="1"/>
</dbReference>
<dbReference type="PANTHER" id="PTHR10155">
    <property type="entry name" value="PHOSPHATIDYLINOSITOL 3-KINASE REGULATORY SUBUNIT"/>
    <property type="match status" value="1"/>
</dbReference>
<evidence type="ECO:0000313" key="9">
    <source>
        <dbReference type="EMBL" id="MBC1177523.1"/>
    </source>
</evidence>
<dbReference type="GO" id="GO:0046854">
    <property type="term" value="P:phosphatidylinositol phosphate biosynthetic process"/>
    <property type="evidence" value="ECO:0007669"/>
    <property type="project" value="TreeGrafter"/>
</dbReference>
<evidence type="ECO:0000256" key="5">
    <source>
        <dbReference type="PROSITE-ProRule" id="PRU00191"/>
    </source>
</evidence>
<accession>A0A1B0CTE7</accession>
<dbReference type="InterPro" id="IPR036860">
    <property type="entry name" value="SH2_dom_sf"/>
</dbReference>
<evidence type="ECO:0000256" key="1">
    <source>
        <dbReference type="ARBA" id="ARBA00022604"/>
    </source>
</evidence>
<evidence type="ECO:0000256" key="6">
    <source>
        <dbReference type="SAM" id="MobiDB-lite"/>
    </source>
</evidence>
<dbReference type="Pfam" id="PF00017">
    <property type="entry name" value="SH2"/>
    <property type="match status" value="1"/>
</dbReference>
<proteinExistence type="predicted"/>
<dbReference type="Proteomes" id="UP000092461">
    <property type="component" value="Unassembled WGS sequence"/>
</dbReference>
<dbReference type="EnsemblMetazoa" id="LLOJ008147-RA">
    <property type="protein sequence ID" value="LLOJ008147-PA"/>
    <property type="gene ID" value="LLOJ008147"/>
</dbReference>
<feature type="region of interest" description="Disordered" evidence="6">
    <location>
        <begin position="89"/>
        <end position="109"/>
    </location>
</feature>
<dbReference type="CDD" id="cd03717">
    <property type="entry name" value="SOCS_SOCS_like"/>
    <property type="match status" value="1"/>
</dbReference>
<dbReference type="SUPFAM" id="SSF158235">
    <property type="entry name" value="SOCS box-like"/>
    <property type="match status" value="1"/>
</dbReference>
<dbReference type="PROSITE" id="PS50001">
    <property type="entry name" value="SH2"/>
    <property type="match status" value="1"/>
</dbReference>
<sequence>MNNEKDRRLSGAFEAVSACDAAENPYKFKWFMSLTRRKKGKQCNKENQSDFVGLADTLPSGPSRRDPLEGPYPSTNIFYTLRKRFKRRFSRPRKSDSLPTFQLPPQTLDTETPSHPLAEANISLHVESSVILRSDTAAVTNTPADRTTDNPESVPDRTSNIYVNMNEVRDKVMSNERLILAKYGWYWGPLSRNAAQKRLASQLNGSFLLRDSQTDKYQFTLSFRSAGCTLHSRIDYRNGYWHIESDRYKSIVDLIEDTMRKSKTCVFCYVKSSSQMLPPFPVRLTIPINRFYEVQSLQHLCRFIIRQKINLNNVEKLPLPSKLIDYVRENFYENL</sequence>
<dbReference type="GO" id="GO:0005942">
    <property type="term" value="C:phosphatidylinositol 3-kinase complex"/>
    <property type="evidence" value="ECO:0007669"/>
    <property type="project" value="TreeGrafter"/>
</dbReference>
<dbReference type="VEuPathDB" id="VectorBase:LLOJ008147"/>
<keyword evidence="1" id="KW-0341">Growth regulation</keyword>
<feature type="domain" description="SOCS box" evidence="8">
    <location>
        <begin position="283"/>
        <end position="333"/>
    </location>
</feature>
<dbReference type="SMART" id="SM00969">
    <property type="entry name" value="SOCS_box"/>
    <property type="match status" value="1"/>
</dbReference>
<dbReference type="VEuPathDB" id="VectorBase:LLONM1_008523"/>
<dbReference type="EMBL" id="AJWK01027488">
    <property type="status" value="NOT_ANNOTATED_CDS"/>
    <property type="molecule type" value="Genomic_DNA"/>
</dbReference>
<organism evidence="10 11">
    <name type="scientific">Lutzomyia longipalpis</name>
    <name type="common">Sand fly</name>
    <dbReference type="NCBI Taxonomy" id="7200"/>
    <lineage>
        <taxon>Eukaryota</taxon>
        <taxon>Metazoa</taxon>
        <taxon>Ecdysozoa</taxon>
        <taxon>Arthropoda</taxon>
        <taxon>Hexapoda</taxon>
        <taxon>Insecta</taxon>
        <taxon>Pterygota</taxon>
        <taxon>Neoptera</taxon>
        <taxon>Endopterygota</taxon>
        <taxon>Diptera</taxon>
        <taxon>Nematocera</taxon>
        <taxon>Psychodoidea</taxon>
        <taxon>Psychodidae</taxon>
        <taxon>Lutzomyia</taxon>
        <taxon>Lutzomyia</taxon>
    </lineage>
</organism>
<evidence type="ECO:0000259" key="7">
    <source>
        <dbReference type="PROSITE" id="PS50001"/>
    </source>
</evidence>
<dbReference type="SMART" id="SM00252">
    <property type="entry name" value="SH2"/>
    <property type="match status" value="1"/>
</dbReference>
<dbReference type="GO" id="GO:0046935">
    <property type="term" value="F:1-phosphatidylinositol-3-kinase regulator activity"/>
    <property type="evidence" value="ECO:0007669"/>
    <property type="project" value="TreeGrafter"/>
</dbReference>
<dbReference type="Gene3D" id="1.10.750.20">
    <property type="entry name" value="SOCS box"/>
    <property type="match status" value="1"/>
</dbReference>
<evidence type="ECO:0000256" key="4">
    <source>
        <dbReference type="ARBA" id="ARBA00022999"/>
    </source>
</evidence>
<feature type="region of interest" description="Disordered" evidence="6">
    <location>
        <begin position="53"/>
        <end position="73"/>
    </location>
</feature>
<dbReference type="InterPro" id="IPR001496">
    <property type="entry name" value="SOCS_box"/>
</dbReference>
<reference evidence="11" key="1">
    <citation type="submission" date="2012-05" db="EMBL/GenBank/DDBJ databases">
        <title>Whole Genome Assembly of Lutzomyia longipalpis.</title>
        <authorList>
            <person name="Richards S."/>
            <person name="Qu C."/>
            <person name="Dillon R."/>
            <person name="Worley K."/>
            <person name="Scherer S."/>
            <person name="Batterton M."/>
            <person name="Taylor A."/>
            <person name="Hawes A."/>
            <person name="Hernandez B."/>
            <person name="Kovar C."/>
            <person name="Mandapat C."/>
            <person name="Pham C."/>
            <person name="Qu C."/>
            <person name="Jing C."/>
            <person name="Bess C."/>
            <person name="Bandaranaike D."/>
            <person name="Ngo D."/>
            <person name="Ongeri F."/>
            <person name="Arias F."/>
            <person name="Lara F."/>
            <person name="Weissenberger G."/>
            <person name="Kamau G."/>
            <person name="Han H."/>
            <person name="Shen H."/>
            <person name="Dinh H."/>
            <person name="Khalil I."/>
            <person name="Jones J."/>
            <person name="Shafer J."/>
            <person name="Jayaseelan J."/>
            <person name="Quiroz J."/>
            <person name="Blankenburg K."/>
            <person name="Nguyen L."/>
            <person name="Jackson L."/>
            <person name="Francisco L."/>
            <person name="Tang L.-Y."/>
            <person name="Pu L.-L."/>
            <person name="Perales L."/>
            <person name="Lorensuhewa L."/>
            <person name="Munidasa M."/>
            <person name="Coyle M."/>
            <person name="Taylor M."/>
            <person name="Puazo M."/>
            <person name="Firestine M."/>
            <person name="Scheel M."/>
            <person name="Javaid M."/>
            <person name="Wang M."/>
            <person name="Li M."/>
            <person name="Tabassum N."/>
            <person name="Saada N."/>
            <person name="Osuji N."/>
            <person name="Aqrawi P."/>
            <person name="Fu Q."/>
            <person name="Thornton R."/>
            <person name="Raj R."/>
            <person name="Goodspeed R."/>
            <person name="Mata R."/>
            <person name="Najjar R."/>
            <person name="Gubbala S."/>
            <person name="Lee S."/>
            <person name="Denson S."/>
            <person name="Patil S."/>
            <person name="Macmil S."/>
            <person name="Qi S."/>
            <person name="Matskevitch T."/>
            <person name="Palculict T."/>
            <person name="Mathew T."/>
            <person name="Vee V."/>
            <person name="Velamala V."/>
            <person name="Korchina V."/>
            <person name="Cai W."/>
            <person name="Liu W."/>
            <person name="Dai W."/>
            <person name="Zou X."/>
            <person name="Zhu Y."/>
            <person name="Zhang Y."/>
            <person name="Wu Y.-Q."/>
            <person name="Xin Y."/>
            <person name="Nazarath L."/>
            <person name="Kovar C."/>
            <person name="Han Y."/>
            <person name="Muzny D."/>
            <person name="Gibbs R."/>
        </authorList>
    </citation>
    <scope>NUCLEOTIDE SEQUENCE [LARGE SCALE GENOMIC DNA]</scope>
    <source>
        <strain evidence="11">Jacobina</strain>
    </source>
</reference>
<dbReference type="AlphaFoldDB" id="A0A1B0CTE7"/>
<dbReference type="PANTHER" id="PTHR10155:SF32">
    <property type="entry name" value="LP02169P"/>
    <property type="match status" value="1"/>
</dbReference>
<reference evidence="9" key="2">
    <citation type="journal article" date="2020" name="BMC">
        <title>Leishmania infection induces a limited differential gene expression in the sand fly midgut.</title>
        <authorList>
            <person name="Coutinho-Abreu I.V."/>
            <person name="Serafim T.D."/>
            <person name="Meneses C."/>
            <person name="Kamhawi S."/>
            <person name="Oliveira F."/>
            <person name="Valenzuela J.G."/>
        </authorList>
    </citation>
    <scope>NUCLEOTIDE SEQUENCE</scope>
    <source>
        <strain evidence="9">Jacobina</strain>
        <tissue evidence="9">Midgut</tissue>
    </source>
</reference>
<reference evidence="10" key="3">
    <citation type="submission" date="2020-05" db="UniProtKB">
        <authorList>
            <consortium name="EnsemblMetazoa"/>
        </authorList>
    </citation>
    <scope>IDENTIFICATION</scope>
    <source>
        <strain evidence="10">Jacobina</strain>
    </source>
</reference>
<keyword evidence="4 5" id="KW-0727">SH2 domain</keyword>
<dbReference type="GO" id="GO:0009968">
    <property type="term" value="P:negative regulation of signal transduction"/>
    <property type="evidence" value="ECO:0007669"/>
    <property type="project" value="UniProtKB-KW"/>
</dbReference>
<dbReference type="InterPro" id="IPR000980">
    <property type="entry name" value="SH2"/>
</dbReference>
<keyword evidence="2" id="KW-0734">Signal transduction inhibitor</keyword>
<protein>
    <submittedName>
        <fullName evidence="9">Putative suppressors of cytokine signaling</fullName>
    </submittedName>
</protein>
<evidence type="ECO:0000256" key="3">
    <source>
        <dbReference type="ARBA" id="ARBA00022786"/>
    </source>
</evidence>
<dbReference type="GO" id="GO:0035556">
    <property type="term" value="P:intracellular signal transduction"/>
    <property type="evidence" value="ECO:0007669"/>
    <property type="project" value="InterPro"/>
</dbReference>
<dbReference type="SUPFAM" id="SSF55550">
    <property type="entry name" value="SH2 domain"/>
    <property type="match status" value="1"/>
</dbReference>
<dbReference type="EMBL" id="GITU01008820">
    <property type="protein sequence ID" value="MBC1177523.1"/>
    <property type="molecule type" value="Transcribed_RNA"/>
</dbReference>